<proteinExistence type="predicted"/>
<dbReference type="InterPro" id="IPR019261">
    <property type="entry name" value="PARG_cat_microbial"/>
</dbReference>
<sequence>MRALRELRHTGKPQPLPLMRIKEAHYDNKPGFIVGTLSGSRWRHQSMGLTLDHIIDQEKLAELQLHASDNLKLWEKSKETPPQKVEVVHQDFGDAALDATMKHGKIYPVLNMASSFFPGGAVLEGGDAQEENIWHRSTCAQTLLSKGVYYDAARKCFLYDENTRKLLSAQEKMTPEELQALGIRRGVKVPEAYKVFMGDQPQICFRGAEVFVPTGAEEGFSSKHAFVADADLSYQFLPKNRIFPFYELRSAAPELIGKTIEPSDKLYAEDLSRRVGAQLDTLILKGKTDAILGAWGCGSFKNYPDIVAQVYREEIEKRAGNFQHIVFPIIDTEHEANFEIFKKHLDGLKLGASKSALSPYGLYAPRDTKPTTNEGLSQTPSI</sequence>
<comment type="caution">
    <text evidence="3">The sequence shown here is derived from an EMBL/GenBank/DDBJ whole genome shotgun (WGS) entry which is preliminary data.</text>
</comment>
<dbReference type="InterPro" id="IPR043472">
    <property type="entry name" value="Macro_dom-like"/>
</dbReference>
<name>A0A0W0ZDG3_9GAMM</name>
<feature type="region of interest" description="Disordered" evidence="1">
    <location>
        <begin position="363"/>
        <end position="382"/>
    </location>
</feature>
<dbReference type="PANTHER" id="PTHR35596:SF1">
    <property type="entry name" value="MICROBIAL-TYPE PARG CATALYTIC DOMAIN-CONTAINING PROTEIN"/>
    <property type="match status" value="1"/>
</dbReference>
<dbReference type="STRING" id="947033.Lste_3435"/>
<feature type="domain" description="Microbial-type PARG catalytic" evidence="2">
    <location>
        <begin position="68"/>
        <end position="155"/>
    </location>
</feature>
<dbReference type="Pfam" id="PF10021">
    <property type="entry name" value="PARG_cat_microb"/>
    <property type="match status" value="1"/>
</dbReference>
<evidence type="ECO:0000313" key="3">
    <source>
        <dbReference type="EMBL" id="KTD67229.1"/>
    </source>
</evidence>
<dbReference type="PANTHER" id="PTHR35596">
    <property type="entry name" value="DUF2263 DOMAIN-CONTAINING PROTEIN"/>
    <property type="match status" value="1"/>
</dbReference>
<evidence type="ECO:0000313" key="4">
    <source>
        <dbReference type="Proteomes" id="UP000054926"/>
    </source>
</evidence>
<evidence type="ECO:0000256" key="1">
    <source>
        <dbReference type="SAM" id="MobiDB-lite"/>
    </source>
</evidence>
<evidence type="ECO:0000259" key="2">
    <source>
        <dbReference type="Pfam" id="PF10021"/>
    </source>
</evidence>
<dbReference type="Proteomes" id="UP000054926">
    <property type="component" value="Unassembled WGS sequence"/>
</dbReference>
<dbReference type="PATRIC" id="fig|947033.5.peg.3653"/>
<dbReference type="EMBL" id="LNYY01000021">
    <property type="protein sequence ID" value="KTD67229.1"/>
    <property type="molecule type" value="Genomic_DNA"/>
</dbReference>
<dbReference type="AlphaFoldDB" id="A0A0W0ZDG3"/>
<dbReference type="RefSeq" id="WP_058512233.1">
    <property type="nucleotide sequence ID" value="NZ_DAIOMV010000016.1"/>
</dbReference>
<protein>
    <recommendedName>
        <fullName evidence="2">Microbial-type PARG catalytic domain-containing protein</fullName>
    </recommendedName>
</protein>
<keyword evidence="4" id="KW-1185">Reference proteome</keyword>
<feature type="compositionally biased region" description="Polar residues" evidence="1">
    <location>
        <begin position="370"/>
        <end position="382"/>
    </location>
</feature>
<accession>A0A0W0ZDG3</accession>
<organism evidence="3 4">
    <name type="scientific">Legionella steelei</name>
    <dbReference type="NCBI Taxonomy" id="947033"/>
    <lineage>
        <taxon>Bacteria</taxon>
        <taxon>Pseudomonadati</taxon>
        <taxon>Pseudomonadota</taxon>
        <taxon>Gammaproteobacteria</taxon>
        <taxon>Legionellales</taxon>
        <taxon>Legionellaceae</taxon>
        <taxon>Legionella</taxon>
    </lineage>
</organism>
<gene>
    <name evidence="3" type="ORF">Lste_3435</name>
</gene>
<dbReference type="Gene3D" id="3.40.220.10">
    <property type="entry name" value="Leucine Aminopeptidase, subunit E, domain 1"/>
    <property type="match status" value="1"/>
</dbReference>
<dbReference type="OrthoDB" id="9806181at2"/>
<reference evidence="3 4" key="1">
    <citation type="submission" date="2015-11" db="EMBL/GenBank/DDBJ databases">
        <title>Genomic analysis of 38 Legionella species identifies large and diverse effector repertoires.</title>
        <authorList>
            <person name="Burstein D."/>
            <person name="Amaro F."/>
            <person name="Zusman T."/>
            <person name="Lifshitz Z."/>
            <person name="Cohen O."/>
            <person name="Gilbert J.A."/>
            <person name="Pupko T."/>
            <person name="Shuman H.A."/>
            <person name="Segal G."/>
        </authorList>
    </citation>
    <scope>NUCLEOTIDE SEQUENCE [LARGE SCALE GENOMIC DNA]</scope>
    <source>
        <strain evidence="3 4">IMVS3376</strain>
    </source>
</reference>